<organism evidence="1 2">
    <name type="scientific">Vibrio cholerae</name>
    <dbReference type="NCBI Taxonomy" id="666"/>
    <lineage>
        <taxon>Bacteria</taxon>
        <taxon>Pseudomonadati</taxon>
        <taxon>Pseudomonadota</taxon>
        <taxon>Gammaproteobacteria</taxon>
        <taxon>Vibrionales</taxon>
        <taxon>Vibrionaceae</taxon>
        <taxon>Vibrio</taxon>
    </lineage>
</organism>
<reference evidence="1 2" key="1">
    <citation type="submission" date="2015-07" db="EMBL/GenBank/DDBJ databases">
        <authorList>
            <consortium name="Pathogen Informatics"/>
        </authorList>
    </citation>
    <scope>NUCLEOTIDE SEQUENCE [LARGE SCALE GENOMIC DNA]</scope>
    <source>
        <strain evidence="1 2">A316</strain>
    </source>
</reference>
<proteinExistence type="predicted"/>
<accession>A0A656AK18</accession>
<dbReference type="AlphaFoldDB" id="A0A656AK18"/>
<name>A0A656AK18_VIBCL</name>
<protein>
    <submittedName>
        <fullName evidence="1">Uncharacterized protein</fullName>
    </submittedName>
</protein>
<sequence length="102" mass="13252">MLYLCNRLRFCFRFWCWSRNRFRRRCKTFQYWLFNTFWFELNIDHFFAFRFFHRFQLFRNQVRENILLFTFTHADHFKVRCFHIGIWHDSNANLLRFFNVID</sequence>
<gene>
    <name evidence="1" type="ORF">ERS013200_03266</name>
</gene>
<evidence type="ECO:0000313" key="2">
    <source>
        <dbReference type="Proteomes" id="UP000041770"/>
    </source>
</evidence>
<dbReference type="EMBL" id="CWQY01000029">
    <property type="protein sequence ID" value="CSD12917.1"/>
    <property type="molecule type" value="Genomic_DNA"/>
</dbReference>
<dbReference type="Proteomes" id="UP000041770">
    <property type="component" value="Unassembled WGS sequence"/>
</dbReference>
<evidence type="ECO:0000313" key="1">
    <source>
        <dbReference type="EMBL" id="CSD12917.1"/>
    </source>
</evidence>